<accession>A0ABV2SCG4</accession>
<dbReference type="Proteomes" id="UP001549366">
    <property type="component" value="Unassembled WGS sequence"/>
</dbReference>
<dbReference type="Pfam" id="PF12796">
    <property type="entry name" value="Ank_2"/>
    <property type="match status" value="1"/>
</dbReference>
<name>A0ABV2SCG4_9GAMM</name>
<proteinExistence type="predicted"/>
<dbReference type="EMBL" id="JBEWTB010000002">
    <property type="protein sequence ID" value="MET4755445.1"/>
    <property type="molecule type" value="Genomic_DNA"/>
</dbReference>
<protein>
    <recommendedName>
        <fullName evidence="4">Ankyrin repeat domain-containing protein</fullName>
    </recommendedName>
</protein>
<keyword evidence="3" id="KW-1185">Reference proteome</keyword>
<dbReference type="PROSITE" id="PS50088">
    <property type="entry name" value="ANK_REPEAT"/>
    <property type="match status" value="1"/>
</dbReference>
<comment type="caution">
    <text evidence="2">The sequence shown here is derived from an EMBL/GenBank/DDBJ whole genome shotgun (WGS) entry which is preliminary data.</text>
</comment>
<evidence type="ECO:0000256" key="1">
    <source>
        <dbReference type="PROSITE-ProRule" id="PRU00023"/>
    </source>
</evidence>
<dbReference type="InterPro" id="IPR002110">
    <property type="entry name" value="Ankyrin_rpt"/>
</dbReference>
<organism evidence="2 3">
    <name type="scientific">Endozoicomonas lisbonensis</name>
    <dbReference type="NCBI Taxonomy" id="3120522"/>
    <lineage>
        <taxon>Bacteria</taxon>
        <taxon>Pseudomonadati</taxon>
        <taxon>Pseudomonadota</taxon>
        <taxon>Gammaproteobacteria</taxon>
        <taxon>Oceanospirillales</taxon>
        <taxon>Endozoicomonadaceae</taxon>
        <taxon>Endozoicomonas</taxon>
    </lineage>
</organism>
<evidence type="ECO:0000313" key="2">
    <source>
        <dbReference type="EMBL" id="MET4755445.1"/>
    </source>
</evidence>
<reference evidence="2 3" key="1">
    <citation type="submission" date="2024-06" db="EMBL/GenBank/DDBJ databases">
        <title>Genomic Encyclopedia of Type Strains, Phase V (KMG-V): Genome sequencing to study the core and pangenomes of soil and plant-associated prokaryotes.</title>
        <authorList>
            <person name="Whitman W."/>
        </authorList>
    </citation>
    <scope>NUCLEOTIDE SEQUENCE [LARGE SCALE GENOMIC DNA]</scope>
    <source>
        <strain evidence="2 3">NE40</strain>
    </source>
</reference>
<evidence type="ECO:0000313" key="3">
    <source>
        <dbReference type="Proteomes" id="UP001549366"/>
    </source>
</evidence>
<dbReference type="InterPro" id="IPR036770">
    <property type="entry name" value="Ankyrin_rpt-contain_sf"/>
</dbReference>
<gene>
    <name evidence="2" type="ORF">V5J35_000637</name>
</gene>
<dbReference type="SMART" id="SM00248">
    <property type="entry name" value="ANK"/>
    <property type="match status" value="3"/>
</dbReference>
<evidence type="ECO:0008006" key="4">
    <source>
        <dbReference type="Google" id="ProtNLM"/>
    </source>
</evidence>
<keyword evidence="1" id="KW-0040">ANK repeat</keyword>
<dbReference type="Gene3D" id="1.25.40.20">
    <property type="entry name" value="Ankyrin repeat-containing domain"/>
    <property type="match status" value="1"/>
</dbReference>
<feature type="repeat" description="ANK" evidence="1">
    <location>
        <begin position="74"/>
        <end position="106"/>
    </location>
</feature>
<sequence length="315" mass="35622">MKDDHQLLMEAILGSNIPLIQKRLNSGCDINARNHCGETVLQSAVSALYDYKYKITILEYLLCHGADFTLMDEDRTGPLTEAVINMDAESLKLLLDHGADPNAEAGFTKRETLYDEAVDWYSYKHFDCFCLSGFIDEDIYEDHNLWLESLHQLAKDTGNPAPEHLSILRGYGAKFSCEIEAIERKQFLDALNPDMDVYTIHADEGIGEFLWHKDNGDISSLVGAGSGCVGDRGSFFPEMSDRLVNDCCKWMESYMKACMEDQLNDFDWTYFNDAGLSLAQRLKNELGSRAKVFYSKAFEDPTDDERSIEIEATCS</sequence>
<dbReference type="RefSeq" id="WP_354009869.1">
    <property type="nucleotide sequence ID" value="NZ_JBEWTA010000001.1"/>
</dbReference>
<dbReference type="SUPFAM" id="SSF48403">
    <property type="entry name" value="Ankyrin repeat"/>
    <property type="match status" value="1"/>
</dbReference>